<keyword evidence="4" id="KW-0521">NADP</keyword>
<dbReference type="SUPFAM" id="SSF47336">
    <property type="entry name" value="ACP-like"/>
    <property type="match status" value="1"/>
</dbReference>
<dbReference type="GO" id="GO:0016491">
    <property type="term" value="F:oxidoreductase activity"/>
    <property type="evidence" value="ECO:0007669"/>
    <property type="project" value="UniProtKB-KW"/>
</dbReference>
<feature type="active site" description="Proton acceptor; for dehydratase activity" evidence="8">
    <location>
        <position position="1026"/>
    </location>
</feature>
<evidence type="ECO:0000256" key="1">
    <source>
        <dbReference type="ARBA" id="ARBA00022450"/>
    </source>
</evidence>
<dbReference type="PROSITE" id="PS00012">
    <property type="entry name" value="PHOSPHOPANTETHEINE"/>
    <property type="match status" value="1"/>
</dbReference>
<dbReference type="PANTHER" id="PTHR43775:SF18">
    <property type="entry name" value="ENZYME, PUTATIVE (JCVI)-RELATED"/>
    <property type="match status" value="1"/>
</dbReference>
<dbReference type="SUPFAM" id="SSF55048">
    <property type="entry name" value="Probable ACP-binding domain of malonyl-CoA ACP transacylase"/>
    <property type="match status" value="1"/>
</dbReference>
<dbReference type="InterPro" id="IPR011032">
    <property type="entry name" value="GroES-like_sf"/>
</dbReference>
<dbReference type="PROSITE" id="PS50075">
    <property type="entry name" value="CARRIER"/>
    <property type="match status" value="1"/>
</dbReference>
<feature type="region of interest" description="Disordered" evidence="9">
    <location>
        <begin position="95"/>
        <end position="120"/>
    </location>
</feature>
<dbReference type="GO" id="GO:0030639">
    <property type="term" value="P:polyketide biosynthetic process"/>
    <property type="evidence" value="ECO:0007669"/>
    <property type="project" value="UniProtKB-ARBA"/>
</dbReference>
<gene>
    <name evidence="13" type="ORF">CSOJ01_07982</name>
</gene>
<dbReference type="InterPro" id="IPR032821">
    <property type="entry name" value="PKS_assoc"/>
</dbReference>
<keyword evidence="3" id="KW-0808">Transferase</keyword>
<dbReference type="InterPro" id="IPR006162">
    <property type="entry name" value="Ppantetheine_attach_site"/>
</dbReference>
<dbReference type="CDD" id="cd05195">
    <property type="entry name" value="enoyl_red"/>
    <property type="match status" value="1"/>
</dbReference>
<evidence type="ECO:0000256" key="2">
    <source>
        <dbReference type="ARBA" id="ARBA00022553"/>
    </source>
</evidence>
<dbReference type="SMART" id="SM00822">
    <property type="entry name" value="PKS_KR"/>
    <property type="match status" value="1"/>
</dbReference>
<dbReference type="Proteomes" id="UP000652219">
    <property type="component" value="Unassembled WGS sequence"/>
</dbReference>
<evidence type="ECO:0000313" key="13">
    <source>
        <dbReference type="EMBL" id="KAF6807780.1"/>
    </source>
</evidence>
<dbReference type="GO" id="GO:0008270">
    <property type="term" value="F:zinc ion binding"/>
    <property type="evidence" value="ECO:0007669"/>
    <property type="project" value="InterPro"/>
</dbReference>
<evidence type="ECO:0000256" key="4">
    <source>
        <dbReference type="ARBA" id="ARBA00022857"/>
    </source>
</evidence>
<feature type="domain" description="PKS/mFAS DH" evidence="12">
    <location>
        <begin position="994"/>
        <end position="1307"/>
    </location>
</feature>
<dbReference type="InterPro" id="IPR056501">
    <property type="entry name" value="NAD-bd_HRPKS_sdrA"/>
</dbReference>
<dbReference type="CDD" id="cd00833">
    <property type="entry name" value="PKS"/>
    <property type="match status" value="1"/>
</dbReference>
<feature type="region of interest" description="C-terminal hotdog fold" evidence="8">
    <location>
        <begin position="1149"/>
        <end position="1307"/>
    </location>
</feature>
<evidence type="ECO:0000259" key="10">
    <source>
        <dbReference type="PROSITE" id="PS50075"/>
    </source>
</evidence>
<dbReference type="InterPro" id="IPR050091">
    <property type="entry name" value="PKS_NRPS_Biosynth_Enz"/>
</dbReference>
<dbReference type="Pfam" id="PF00550">
    <property type="entry name" value="PP-binding"/>
    <property type="match status" value="1"/>
</dbReference>
<dbReference type="Pfam" id="PF14765">
    <property type="entry name" value="PS-DH"/>
    <property type="match status" value="1"/>
</dbReference>
<dbReference type="Pfam" id="PF00698">
    <property type="entry name" value="Acyl_transf_1"/>
    <property type="match status" value="1"/>
</dbReference>
<dbReference type="Pfam" id="PF16197">
    <property type="entry name" value="KAsynt_C_assoc"/>
    <property type="match status" value="1"/>
</dbReference>
<dbReference type="SMART" id="SM00826">
    <property type="entry name" value="PKS_DH"/>
    <property type="match status" value="1"/>
</dbReference>
<dbReference type="InterPro" id="IPR014043">
    <property type="entry name" value="Acyl_transferase_dom"/>
</dbReference>
<evidence type="ECO:0000259" key="12">
    <source>
        <dbReference type="PROSITE" id="PS52019"/>
    </source>
</evidence>
<dbReference type="InterPro" id="IPR057326">
    <property type="entry name" value="KR_dom"/>
</dbReference>
<dbReference type="GO" id="GO:0004312">
    <property type="term" value="F:fatty acid synthase activity"/>
    <property type="evidence" value="ECO:0007669"/>
    <property type="project" value="TreeGrafter"/>
</dbReference>
<dbReference type="InterPro" id="IPR036291">
    <property type="entry name" value="NAD(P)-bd_dom_sf"/>
</dbReference>
<keyword evidence="14" id="KW-1185">Reference proteome</keyword>
<reference evidence="13 14" key="1">
    <citation type="journal article" date="2020" name="Phytopathology">
        <title>Genome Sequence Resources of Colletotrichum truncatum, C. plurivorum, C. musicola, and C. sojae: Four Species Pathogenic to Soybean (Glycine max).</title>
        <authorList>
            <person name="Rogerio F."/>
            <person name="Boufleur T.R."/>
            <person name="Ciampi-Guillardi M."/>
            <person name="Sukno S.A."/>
            <person name="Thon M.R."/>
            <person name="Massola Junior N.S."/>
            <person name="Baroncelli R."/>
        </authorList>
    </citation>
    <scope>NUCLEOTIDE SEQUENCE [LARGE SCALE GENOMIC DNA]</scope>
    <source>
        <strain evidence="13 14">LFN0009</strain>
    </source>
</reference>
<evidence type="ECO:0000259" key="11">
    <source>
        <dbReference type="PROSITE" id="PS52004"/>
    </source>
</evidence>
<dbReference type="InterPro" id="IPR049900">
    <property type="entry name" value="PKS_mFAS_DH"/>
</dbReference>
<evidence type="ECO:0000256" key="5">
    <source>
        <dbReference type="ARBA" id="ARBA00023002"/>
    </source>
</evidence>
<dbReference type="FunFam" id="3.40.50.720:FF:000209">
    <property type="entry name" value="Polyketide synthase Pks12"/>
    <property type="match status" value="1"/>
</dbReference>
<dbReference type="Gene3D" id="3.40.50.720">
    <property type="entry name" value="NAD(P)-binding Rossmann-like Domain"/>
    <property type="match status" value="3"/>
</dbReference>
<evidence type="ECO:0000256" key="9">
    <source>
        <dbReference type="SAM" id="MobiDB-lite"/>
    </source>
</evidence>
<feature type="domain" description="Ketosynthase family 3 (KS3)" evidence="11">
    <location>
        <begin position="61"/>
        <end position="488"/>
    </location>
</feature>
<dbReference type="Gene3D" id="1.10.1200.10">
    <property type="entry name" value="ACP-like"/>
    <property type="match status" value="1"/>
</dbReference>
<name>A0A8H6J854_9PEZI</name>
<evidence type="ECO:0000256" key="3">
    <source>
        <dbReference type="ARBA" id="ARBA00022679"/>
    </source>
</evidence>
<feature type="region of interest" description="N-terminal hotdog fold" evidence="8">
    <location>
        <begin position="994"/>
        <end position="1133"/>
    </location>
</feature>
<dbReference type="InterPro" id="IPR014031">
    <property type="entry name" value="Ketoacyl_synth_C"/>
</dbReference>
<evidence type="ECO:0000256" key="7">
    <source>
        <dbReference type="ARBA" id="ARBA00023315"/>
    </source>
</evidence>
<protein>
    <submittedName>
        <fullName evidence="13">Beta-ketoacyl synthase domain-containing protein</fullName>
    </submittedName>
</protein>
<feature type="active site" description="Proton donor; for dehydratase activity" evidence="8">
    <location>
        <position position="1213"/>
    </location>
</feature>
<dbReference type="InterPro" id="IPR013154">
    <property type="entry name" value="ADH-like_N"/>
</dbReference>
<dbReference type="InterPro" id="IPR002364">
    <property type="entry name" value="Quin_OxRdtase/zeta-crystal_CS"/>
</dbReference>
<dbReference type="InterPro" id="IPR020841">
    <property type="entry name" value="PKS_Beta-ketoAc_synthase_dom"/>
</dbReference>
<dbReference type="InterPro" id="IPR042104">
    <property type="entry name" value="PKS_dehydratase_sf"/>
</dbReference>
<dbReference type="InterPro" id="IPR029063">
    <property type="entry name" value="SAM-dependent_MTases_sf"/>
</dbReference>
<proteinExistence type="predicted"/>
<dbReference type="PROSITE" id="PS52019">
    <property type="entry name" value="PKS_MFAS_DH"/>
    <property type="match status" value="1"/>
</dbReference>
<dbReference type="Gene3D" id="3.40.366.10">
    <property type="entry name" value="Malonyl-Coenzyme A Acyl Carrier Protein, domain 2"/>
    <property type="match status" value="1"/>
</dbReference>
<dbReference type="Pfam" id="PF21089">
    <property type="entry name" value="PKS_DH_N"/>
    <property type="match status" value="1"/>
</dbReference>
<dbReference type="Gene3D" id="3.30.70.3290">
    <property type="match status" value="1"/>
</dbReference>
<dbReference type="InterPro" id="IPR016036">
    <property type="entry name" value="Malonyl_transacylase_ACP-bd"/>
</dbReference>
<evidence type="ECO:0000313" key="14">
    <source>
        <dbReference type="Proteomes" id="UP000652219"/>
    </source>
</evidence>
<dbReference type="InterPro" id="IPR014030">
    <property type="entry name" value="Ketoacyl_synth_N"/>
</dbReference>
<dbReference type="InterPro" id="IPR036736">
    <property type="entry name" value="ACP-like_sf"/>
</dbReference>
<keyword evidence="1" id="KW-0596">Phosphopantetheine</keyword>
<dbReference type="InterPro" id="IPR001227">
    <property type="entry name" value="Ac_transferase_dom_sf"/>
</dbReference>
<dbReference type="Pfam" id="PF23114">
    <property type="entry name" value="NAD-bd_HRPKS_sdrA"/>
    <property type="match status" value="1"/>
</dbReference>
<dbReference type="PROSITE" id="PS01162">
    <property type="entry name" value="QOR_ZETA_CRYSTAL"/>
    <property type="match status" value="1"/>
</dbReference>
<dbReference type="SUPFAM" id="SSF52151">
    <property type="entry name" value="FabD/lysophospholipase-like"/>
    <property type="match status" value="1"/>
</dbReference>
<dbReference type="Gene3D" id="3.40.50.150">
    <property type="entry name" value="Vaccinia Virus protein VP39"/>
    <property type="match status" value="1"/>
</dbReference>
<accession>A0A8H6J854</accession>
<dbReference type="Gene3D" id="3.40.47.10">
    <property type="match status" value="1"/>
</dbReference>
<dbReference type="InterPro" id="IPR049552">
    <property type="entry name" value="PKS_DH_N"/>
</dbReference>
<dbReference type="Pfam" id="PF08240">
    <property type="entry name" value="ADH_N"/>
    <property type="match status" value="1"/>
</dbReference>
<dbReference type="Pfam" id="PF00109">
    <property type="entry name" value="ketoacyl-synt"/>
    <property type="match status" value="1"/>
</dbReference>
<dbReference type="Pfam" id="PF08659">
    <property type="entry name" value="KR"/>
    <property type="match status" value="1"/>
</dbReference>
<dbReference type="SUPFAM" id="SSF51735">
    <property type="entry name" value="NAD(P)-binding Rossmann-fold domains"/>
    <property type="match status" value="2"/>
</dbReference>
<dbReference type="InterPro" id="IPR016035">
    <property type="entry name" value="Acyl_Trfase/lysoPLipase"/>
</dbReference>
<dbReference type="GO" id="GO:1901336">
    <property type="term" value="P:lactone biosynthetic process"/>
    <property type="evidence" value="ECO:0007669"/>
    <property type="project" value="UniProtKB-ARBA"/>
</dbReference>
<keyword evidence="7" id="KW-0012">Acyltransferase</keyword>
<dbReference type="InterPro" id="IPR049551">
    <property type="entry name" value="PKS_DH_C"/>
</dbReference>
<dbReference type="InterPro" id="IPR009081">
    <property type="entry name" value="PP-bd_ACP"/>
</dbReference>
<dbReference type="SMART" id="SM00823">
    <property type="entry name" value="PKS_PP"/>
    <property type="match status" value="1"/>
</dbReference>
<keyword evidence="5" id="KW-0560">Oxidoreductase</keyword>
<sequence length="2422" mass="259857">MTINDGAARAPYTNGAYTNGTANGLNGNGPTVVGINGPTNGTALPGPTTNGATRSPCGGVQEPIAVIGMGCRLPGDANSPHALAQLLKRGGIAANTPPESRFGLNGHHDGSKKPKTMRSPGGMFLENIDPREFDAGFFEVPRLDAVAMDPQQRQLLEVVYECLENSGVTLQSLRGAQVGCFVGSYAVDYADIQARDPEDRAPSVTIGVGRAILSNRISHFLNIKGPSMTIDTACSGSLVALDVACRYLRTGEVDGAIVAGCNLYLSPEHNMDVGPMKGASSLTGKCHTFDVKADGYIKAEAVNAVMVKRLSDAIRDGDPIRSVILGTATNSDGNTPGIASPSSEAQAAAIRSAYASAGIKDFNETTYLECHGTGTQAGDPTEVNGIASVFAPTRPADKPLIIGSVKSNIGHSEPAAGISGLIKAILSLETGTIFGNPTFVTPNPKIDFKGNRVFATRTTIPWPAGSRKRASVNSFGYGGSNAHVVLESAEQYLQDSKAANYVSSHLSEEADFFGGDDDFSSDAAVVPANPRLLVFSANNESSLRQYVKELRKHLINPSVRADLRDLAFTLSEKRSLHFNRAFLLADKTAIDEGALVLGKKSPEKPKIGFVFTGQGAQWSQMGKALVAAFPAVKDVLKRLDVVLETTVVPPSWSLLDELVEPRSPGLLRQPEFSQPLCTALQLAILTVLEDWGVSPHSVVGHSSGEIAAAYAAGLLTKEDAIKVAYYRGLAARQLAGEVDGTKDVGMLAVGLGADAVLPYLEPYAGAVHVACFNSPSSVTLSGKTDKLKEVMAALVADSHFARLLQVDLAYHSPFMSEISALYESLLHQDFSPPLKNKAGSTARMFSSVSGVEMRQRADAAYWKSNMSSAVRFEQATKAMLIDSDAPDFLIEIGPSGALSGPVSQIKKDIPGSGSDVQYVASWARGPTAIKSLYEVAGRLFISGGDVNLANVNKDETWQPKTIVDLPNYSWDHSTQYWYESDASKDWRYRLFPHHDLLGSKILGTSWQAPSFKKSLKLADLPWIRDHKMGPEIVFPAAGFVSMAIEAIRQSTEALRTLEGKVLPTKYYYKLRDVNFVRALVLEDSSDDATKITLALNPRVGAKDSWHEFKISSQNGDAWLENCRGQVKIEETTVENSGASEAGTAPQPLVDAVPGSLWYKAMHDIGYNFGPVFQKHLEIESLVGSRESRSLVDLTAPASEHPQSSYPLHPAAIDGAFQSCAPSLWAGDRPGISAVLVPAIIDELAIFPVENATGRGISSTSSQYVGLGLPESTKNYKSHAIVRDAESGDLLFKLTGLRYHKLDTQEDPYSSHTYSRVLWKPDATHLGEAGVAAIAEAEDALNEFVDLVAHKNPNLAVLEVSTVSGDVNSVWLDGGKADPAVRAASRAFQFSSSDATAIIDAEEKYGSKPGRNFAVLDVATAPEKLQASERTFDLVIVRMGEQSEETRQRVIQNARTLVSTEGHVVLQEQTAVEVDITAISSSSGFAKSFALGSKGGVTTHVLVAPSELSAPKQNIELVHFSEPTDVTNDVVSKLSSLGWQITDGKQSQEGHNIILVLSDLSAPVLPTMSDSQWTLLKNTLVSDNQVLWVTTGSQLDVKSPDRAMIHGLARTVRNEDPSISITTLDVESATGPNTIAAIDDVLSHLGKIATTRHSTGIENESVERGGVIHVGRVQPNDGVNAAEKALANGEDLVEGVLRDFKTTVRLQCERVGTIDSLVYTEVSASELPVPDGSVEVELFAAGLNFKDLAVTMGIVPENQHLLGLEGAGEIRRAGRDATMFKKGDRVLVFKKGAFGNRVIASVERTHHIPDWMSYEEAATLASVYLTALYSIFDLANTQHGDKVLIHSASGGLGIAAIQICKFIGAEIYATVGTQEKVDFLVDNFSIPRENIFNSRSTAFASELKAATKGYGVNVILNSLTGDILDESWRCIADGGTMVELGKRDMLDRNYLSMEPFGRNASYRCFDMSHEHVSDTVIARLMRQMMSLINQREVKPIAPITTFPFEDVDGAFRYMRGAKHIGKIVMSAQHKAEGKTTVMVRPAARSFDLPQDKSILIVGGLKGLCGSLAVYLAQKGAKHLVILARGGYDDAKSQSVLRNIEAQGAQVDLVRGDVSVLEDVRRAFKAATVPVGGVIQGAMVLRDKIFTSMTIDEYHGAVACKVPGTWNLHNIALEENLPLSFFTMLSSVSGVVGQKGQANYAAANAFLDSFAVYRQGLGLPAVSVDLGAIDDVGYMHEHNDLRVALDRDAWTPINENLFRQIVRVSIQQQVSPIAVANPRSSTQLITSIAAPQPDSSKLLADARFLGLAFGTGESAAGGDGKDDKSRAVQALMLLIQSDADGSVVLKACVDVVNTQFQATLRLAEPMEPAKPLSSYGLDSLSAVELRNWVRLDLGVELTTLEITSATSLMALCEKIISKMQKKDV</sequence>
<dbReference type="EMBL" id="WIGN01000130">
    <property type="protein sequence ID" value="KAF6807780.1"/>
    <property type="molecule type" value="Genomic_DNA"/>
</dbReference>
<keyword evidence="6" id="KW-0511">Multifunctional enzyme</keyword>
<dbReference type="SUPFAM" id="SSF50129">
    <property type="entry name" value="GroES-like"/>
    <property type="match status" value="1"/>
</dbReference>
<dbReference type="SMART" id="SM00825">
    <property type="entry name" value="PKS_KS"/>
    <property type="match status" value="1"/>
</dbReference>
<keyword evidence="2" id="KW-0597">Phosphoprotein</keyword>
<dbReference type="InterPro" id="IPR020807">
    <property type="entry name" value="PKS_DH"/>
</dbReference>
<dbReference type="Pfam" id="PF13602">
    <property type="entry name" value="ADH_zinc_N_2"/>
    <property type="match status" value="1"/>
</dbReference>
<dbReference type="Pfam" id="PF02801">
    <property type="entry name" value="Ketoacyl-synt_C"/>
    <property type="match status" value="1"/>
</dbReference>
<evidence type="ECO:0000256" key="6">
    <source>
        <dbReference type="ARBA" id="ARBA00023268"/>
    </source>
</evidence>
<dbReference type="InterPro" id="IPR020843">
    <property type="entry name" value="ER"/>
</dbReference>
<feature type="domain" description="Carrier" evidence="10">
    <location>
        <begin position="2337"/>
        <end position="2417"/>
    </location>
</feature>
<dbReference type="SUPFAM" id="SSF53901">
    <property type="entry name" value="Thiolase-like"/>
    <property type="match status" value="1"/>
</dbReference>
<dbReference type="InterPro" id="IPR013968">
    <property type="entry name" value="PKS_KR"/>
</dbReference>
<dbReference type="GO" id="GO:0031177">
    <property type="term" value="F:phosphopantetheine binding"/>
    <property type="evidence" value="ECO:0007669"/>
    <property type="project" value="InterPro"/>
</dbReference>
<dbReference type="Gene3D" id="3.10.129.110">
    <property type="entry name" value="Polyketide synthase dehydratase"/>
    <property type="match status" value="1"/>
</dbReference>
<dbReference type="Gene3D" id="3.90.180.10">
    <property type="entry name" value="Medium-chain alcohol dehydrogenases, catalytic domain"/>
    <property type="match status" value="1"/>
</dbReference>
<dbReference type="SMART" id="SM00827">
    <property type="entry name" value="PKS_AT"/>
    <property type="match status" value="1"/>
</dbReference>
<dbReference type="SMART" id="SM00829">
    <property type="entry name" value="PKS_ER"/>
    <property type="match status" value="1"/>
</dbReference>
<comment type="caution">
    <text evidence="13">The sequence shown here is derived from an EMBL/GenBank/DDBJ whole genome shotgun (WGS) entry which is preliminary data.</text>
</comment>
<dbReference type="GO" id="GO:0006633">
    <property type="term" value="P:fatty acid biosynthetic process"/>
    <property type="evidence" value="ECO:0007669"/>
    <property type="project" value="TreeGrafter"/>
</dbReference>
<dbReference type="InterPro" id="IPR020806">
    <property type="entry name" value="PKS_PP-bd"/>
</dbReference>
<dbReference type="PANTHER" id="PTHR43775">
    <property type="entry name" value="FATTY ACID SYNTHASE"/>
    <property type="match status" value="1"/>
</dbReference>
<dbReference type="PROSITE" id="PS52004">
    <property type="entry name" value="KS3_2"/>
    <property type="match status" value="1"/>
</dbReference>
<evidence type="ECO:0000256" key="8">
    <source>
        <dbReference type="PROSITE-ProRule" id="PRU01363"/>
    </source>
</evidence>
<dbReference type="InterPro" id="IPR016039">
    <property type="entry name" value="Thiolase-like"/>
</dbReference>
<organism evidence="13 14">
    <name type="scientific">Colletotrichum sojae</name>
    <dbReference type="NCBI Taxonomy" id="2175907"/>
    <lineage>
        <taxon>Eukaryota</taxon>
        <taxon>Fungi</taxon>
        <taxon>Dikarya</taxon>
        <taxon>Ascomycota</taxon>
        <taxon>Pezizomycotina</taxon>
        <taxon>Sordariomycetes</taxon>
        <taxon>Hypocreomycetidae</taxon>
        <taxon>Glomerellales</taxon>
        <taxon>Glomerellaceae</taxon>
        <taxon>Colletotrichum</taxon>
        <taxon>Colletotrichum orchidearum species complex</taxon>
    </lineage>
</organism>